<dbReference type="GO" id="GO:0016758">
    <property type="term" value="F:hexosyltransferase activity"/>
    <property type="evidence" value="ECO:0007669"/>
    <property type="project" value="InterPro"/>
</dbReference>
<evidence type="ECO:0000256" key="8">
    <source>
        <dbReference type="ARBA" id="ARBA00022989"/>
    </source>
</evidence>
<keyword evidence="14" id="KW-1185">Reference proteome</keyword>
<dbReference type="Proteomes" id="UP000515135">
    <property type="component" value="Unplaced"/>
</dbReference>
<dbReference type="GO" id="GO:0000139">
    <property type="term" value="C:Golgi membrane"/>
    <property type="evidence" value="ECO:0007669"/>
    <property type="project" value="UniProtKB-SubCell"/>
</dbReference>
<keyword evidence="11" id="KW-0325">Glycoprotein</keyword>
<keyword evidence="10 12" id="KW-0472">Membrane</keyword>
<comment type="subcellular location">
    <subcellularLocation>
        <location evidence="1 12">Golgi apparatus membrane</location>
        <topology evidence="1 12">Single-pass type II membrane protein</topology>
    </subcellularLocation>
</comment>
<comment type="pathway">
    <text evidence="2">Protein modification; protein glycosylation.</text>
</comment>
<feature type="region of interest" description="Disordered" evidence="13">
    <location>
        <begin position="78"/>
        <end position="122"/>
    </location>
</feature>
<keyword evidence="9 12" id="KW-0333">Golgi apparatus</keyword>
<reference evidence="15" key="1">
    <citation type="submission" date="2025-08" db="UniProtKB">
        <authorList>
            <consortium name="RefSeq"/>
        </authorList>
    </citation>
    <scope>IDENTIFICATION</scope>
    <source>
        <tissue evidence="15">Gonad</tissue>
    </source>
</reference>
<dbReference type="GO" id="GO:0006493">
    <property type="term" value="P:protein O-linked glycosylation"/>
    <property type="evidence" value="ECO:0007669"/>
    <property type="project" value="TreeGrafter"/>
</dbReference>
<keyword evidence="5" id="KW-0808">Transferase</keyword>
<gene>
    <name evidence="15" type="primary">LOC109476242</name>
</gene>
<evidence type="ECO:0000256" key="7">
    <source>
        <dbReference type="ARBA" id="ARBA00022968"/>
    </source>
</evidence>
<keyword evidence="4 12" id="KW-0328">Glycosyltransferase</keyword>
<evidence type="ECO:0000256" key="12">
    <source>
        <dbReference type="RuleBase" id="RU363063"/>
    </source>
</evidence>
<dbReference type="OrthoDB" id="5957813at2759"/>
<dbReference type="FunFam" id="3.90.550.50:FF:000001">
    <property type="entry name" value="Hexosyltransferase"/>
    <property type="match status" value="1"/>
</dbReference>
<accession>A0A6P4YTD1</accession>
<dbReference type="Pfam" id="PF01762">
    <property type="entry name" value="Galactosyl_T"/>
    <property type="match status" value="1"/>
</dbReference>
<evidence type="ECO:0000256" key="5">
    <source>
        <dbReference type="ARBA" id="ARBA00022679"/>
    </source>
</evidence>
<protein>
    <recommendedName>
        <fullName evidence="12">Hexosyltransferase</fullName>
        <ecNumber evidence="12">2.4.1.-</ecNumber>
    </recommendedName>
</protein>
<evidence type="ECO:0000256" key="10">
    <source>
        <dbReference type="ARBA" id="ARBA00023136"/>
    </source>
</evidence>
<evidence type="ECO:0000256" key="4">
    <source>
        <dbReference type="ARBA" id="ARBA00022676"/>
    </source>
</evidence>
<evidence type="ECO:0000313" key="14">
    <source>
        <dbReference type="Proteomes" id="UP000515135"/>
    </source>
</evidence>
<dbReference type="InterPro" id="IPR002659">
    <property type="entry name" value="Glyco_trans_31"/>
</dbReference>
<evidence type="ECO:0000256" key="13">
    <source>
        <dbReference type="SAM" id="MobiDB-lite"/>
    </source>
</evidence>
<dbReference type="EC" id="2.4.1.-" evidence="12"/>
<evidence type="ECO:0000256" key="2">
    <source>
        <dbReference type="ARBA" id="ARBA00004922"/>
    </source>
</evidence>
<sequence>MVRLWARLTLKRFVILSTVAGFFYISSLVVTRWNTTEAKENEYKDGLTITSPQPLDENRNLSVMTNNSDRGELKSISAPVTVGGARKEDSHERPGGYGHHLGRREKESTDDKRVEISGDSHRHQAGVLRRRAVIPAIPIQIQMRAVKAKIEKENSQVQTYTTTQESGHTDTEVINPHPYTFTINNPGKCSVSDVFLLIMVTSAPMNSSQRHAIRRTWGNESNSEPGTVIKTVFTVGKTNKSSIQLGLERENMLHKDIIQEDFVDSYKNLTLKTVMCLKWASEFCPGAKFVMKADDDTFVNIYSLVRHLKHMPASNTSKLVTGYVYTGSKPVRVSHSKRGKYDKWYVSKEEYPRETFPKYPCGFAYVMSNDVIRPLYEVSLTLKYVFLEDVFLGLCLEKLGIEPTHQRGFNIRKAAITHCISDKQLASHWHKTPHDMVHAWNRLSHNCKVEKYHARNQAYVHLRSIREWEYLERLYNTNRSLI</sequence>
<feature type="compositionally biased region" description="Basic and acidic residues" evidence="13">
    <location>
        <begin position="104"/>
        <end position="122"/>
    </location>
</feature>
<organism evidence="14 15">
    <name type="scientific">Branchiostoma belcheri</name>
    <name type="common">Amphioxus</name>
    <dbReference type="NCBI Taxonomy" id="7741"/>
    <lineage>
        <taxon>Eukaryota</taxon>
        <taxon>Metazoa</taxon>
        <taxon>Chordata</taxon>
        <taxon>Cephalochordata</taxon>
        <taxon>Leptocardii</taxon>
        <taxon>Amphioxiformes</taxon>
        <taxon>Branchiostomatidae</taxon>
        <taxon>Branchiostoma</taxon>
    </lineage>
</organism>
<keyword evidence="7 12" id="KW-0735">Signal-anchor</keyword>
<dbReference type="RefSeq" id="XP_019632685.1">
    <property type="nucleotide sequence ID" value="XM_019777126.1"/>
</dbReference>
<feature type="transmembrane region" description="Helical" evidence="12">
    <location>
        <begin position="12"/>
        <end position="33"/>
    </location>
</feature>
<dbReference type="AlphaFoldDB" id="A0A6P4YTD1"/>
<proteinExistence type="inferred from homology"/>
<evidence type="ECO:0000256" key="3">
    <source>
        <dbReference type="ARBA" id="ARBA00008661"/>
    </source>
</evidence>
<name>A0A6P4YTD1_BRABE</name>
<keyword evidence="6 12" id="KW-0812">Transmembrane</keyword>
<dbReference type="PANTHER" id="PTHR11214:SF283">
    <property type="entry name" value="N-ACETYLLACTOSAMINIDE BETA-1,3-N-ACETYLGLUCOSAMINYLTRANSFERASE 4-LIKE"/>
    <property type="match status" value="1"/>
</dbReference>
<evidence type="ECO:0000256" key="11">
    <source>
        <dbReference type="ARBA" id="ARBA00023180"/>
    </source>
</evidence>
<evidence type="ECO:0000313" key="15">
    <source>
        <dbReference type="RefSeq" id="XP_019632685.1"/>
    </source>
</evidence>
<evidence type="ECO:0000256" key="1">
    <source>
        <dbReference type="ARBA" id="ARBA00004323"/>
    </source>
</evidence>
<feature type="compositionally biased region" description="Basic and acidic residues" evidence="13">
    <location>
        <begin position="85"/>
        <end position="94"/>
    </location>
</feature>
<dbReference type="GeneID" id="109476242"/>
<keyword evidence="8 12" id="KW-1133">Transmembrane helix</keyword>
<evidence type="ECO:0000256" key="6">
    <source>
        <dbReference type="ARBA" id="ARBA00022692"/>
    </source>
</evidence>
<dbReference type="KEGG" id="bbel:109476242"/>
<dbReference type="PANTHER" id="PTHR11214">
    <property type="entry name" value="BETA-1,3-N-ACETYLGLUCOSAMINYLTRANSFERASE"/>
    <property type="match status" value="1"/>
</dbReference>
<dbReference type="Gene3D" id="3.90.550.50">
    <property type="match status" value="1"/>
</dbReference>
<evidence type="ECO:0000256" key="9">
    <source>
        <dbReference type="ARBA" id="ARBA00023034"/>
    </source>
</evidence>
<comment type="similarity">
    <text evidence="3 12">Belongs to the glycosyltransferase 31 family.</text>
</comment>